<sequence>MHGFSATGTVLPRDGGPRLKVNKQASKASGNEPKPSKRNPQWSRQIVRTRMWTLIGARIAHFWIARLGSVHLPEDARRTRVRRSRHLSFYDSKVEGEKVTRV</sequence>
<gene>
    <name evidence="2" type="ORF">CRG98_021477</name>
</gene>
<protein>
    <submittedName>
        <fullName evidence="2">Uncharacterized protein</fullName>
    </submittedName>
</protein>
<accession>A0A2I0JPA5</accession>
<evidence type="ECO:0000313" key="2">
    <source>
        <dbReference type="EMBL" id="PKI58128.1"/>
    </source>
</evidence>
<evidence type="ECO:0000313" key="3">
    <source>
        <dbReference type="Proteomes" id="UP000233551"/>
    </source>
</evidence>
<organism evidence="2 3">
    <name type="scientific">Punica granatum</name>
    <name type="common">Pomegranate</name>
    <dbReference type="NCBI Taxonomy" id="22663"/>
    <lineage>
        <taxon>Eukaryota</taxon>
        <taxon>Viridiplantae</taxon>
        <taxon>Streptophyta</taxon>
        <taxon>Embryophyta</taxon>
        <taxon>Tracheophyta</taxon>
        <taxon>Spermatophyta</taxon>
        <taxon>Magnoliopsida</taxon>
        <taxon>eudicotyledons</taxon>
        <taxon>Gunneridae</taxon>
        <taxon>Pentapetalae</taxon>
        <taxon>rosids</taxon>
        <taxon>malvids</taxon>
        <taxon>Myrtales</taxon>
        <taxon>Lythraceae</taxon>
        <taxon>Punica</taxon>
    </lineage>
</organism>
<reference evidence="2 3" key="1">
    <citation type="submission" date="2017-11" db="EMBL/GenBank/DDBJ databases">
        <title>De-novo sequencing of pomegranate (Punica granatum L.) genome.</title>
        <authorList>
            <person name="Akparov Z."/>
            <person name="Amiraslanov A."/>
            <person name="Hajiyeva S."/>
            <person name="Abbasov M."/>
            <person name="Kaur K."/>
            <person name="Hamwieh A."/>
            <person name="Solovyev V."/>
            <person name="Salamov A."/>
            <person name="Braich B."/>
            <person name="Kosarev P."/>
            <person name="Mahmoud A."/>
            <person name="Hajiyev E."/>
            <person name="Babayeva S."/>
            <person name="Izzatullayeva V."/>
            <person name="Mammadov A."/>
            <person name="Mammadov A."/>
            <person name="Sharifova S."/>
            <person name="Ojaghi J."/>
            <person name="Eynullazada K."/>
            <person name="Bayramov B."/>
            <person name="Abdulazimova A."/>
            <person name="Shahmuradov I."/>
        </authorList>
    </citation>
    <scope>NUCLEOTIDE SEQUENCE [LARGE SCALE GENOMIC DNA]</scope>
    <source>
        <strain evidence="3">cv. AG2017</strain>
        <tissue evidence="2">Leaf</tissue>
    </source>
</reference>
<feature type="region of interest" description="Disordered" evidence="1">
    <location>
        <begin position="1"/>
        <end position="44"/>
    </location>
</feature>
<keyword evidence="3" id="KW-1185">Reference proteome</keyword>
<proteinExistence type="predicted"/>
<dbReference type="Proteomes" id="UP000233551">
    <property type="component" value="Unassembled WGS sequence"/>
</dbReference>
<evidence type="ECO:0000256" key="1">
    <source>
        <dbReference type="SAM" id="MobiDB-lite"/>
    </source>
</evidence>
<dbReference type="EMBL" id="PGOL01001440">
    <property type="protein sequence ID" value="PKI58128.1"/>
    <property type="molecule type" value="Genomic_DNA"/>
</dbReference>
<name>A0A2I0JPA5_PUNGR</name>
<comment type="caution">
    <text evidence="2">The sequence shown here is derived from an EMBL/GenBank/DDBJ whole genome shotgun (WGS) entry which is preliminary data.</text>
</comment>
<dbReference type="AlphaFoldDB" id="A0A2I0JPA5"/>